<keyword evidence="6" id="KW-1185">Reference proteome</keyword>
<evidence type="ECO:0000256" key="1">
    <source>
        <dbReference type="ARBA" id="ARBA00023015"/>
    </source>
</evidence>
<name>A0ABS7KA70_9BACI</name>
<dbReference type="SUPFAM" id="SSF64288">
    <property type="entry name" value="Chorismate lyase-like"/>
    <property type="match status" value="1"/>
</dbReference>
<organism evidence="5 6">
    <name type="scientific">Mesobacillus maritimus</name>
    <dbReference type="NCBI Taxonomy" id="1643336"/>
    <lineage>
        <taxon>Bacteria</taxon>
        <taxon>Bacillati</taxon>
        <taxon>Bacillota</taxon>
        <taxon>Bacilli</taxon>
        <taxon>Bacillales</taxon>
        <taxon>Bacillaceae</taxon>
        <taxon>Mesobacillus</taxon>
    </lineage>
</organism>
<dbReference type="InterPro" id="IPR011663">
    <property type="entry name" value="UTRA"/>
</dbReference>
<dbReference type="Gene3D" id="3.40.1410.10">
    <property type="entry name" value="Chorismate lyase-like"/>
    <property type="match status" value="1"/>
</dbReference>
<proteinExistence type="predicted"/>
<gene>
    <name evidence="5" type="ORF">H0185_20590</name>
</gene>
<sequence length="239" mass="27318">MVKYQQISKEMRQRLVDGYYSSNQPIPDEVTLAKQFDCSRMTMKKALDILVTEGFLYRKRGHGTFIVKSAIQSNKLNVVSNDTLGLSNLLKGQGKRPTSKILNFEVKFPTEEIASHLSIDLDTPVYDITRLRCVDGEPYVIEHTYMPTTLIPGINEKVLLSSIYSHISDNLGLKVAGSHRKIRASKAELLDQNYLDCQPDDPILEVEQAGYLNNGLPFEYAFARHRYDKFEFTTVHIRR</sequence>
<evidence type="ECO:0000313" key="6">
    <source>
        <dbReference type="Proteomes" id="UP000769780"/>
    </source>
</evidence>
<dbReference type="PANTHER" id="PTHR44846:SF5">
    <property type="entry name" value="HTH-TYPE TRANSCRIPTIONAL REGULATOR GMUR"/>
    <property type="match status" value="1"/>
</dbReference>
<keyword evidence="2" id="KW-0238">DNA-binding</keyword>
<dbReference type="InterPro" id="IPR000524">
    <property type="entry name" value="Tscrpt_reg_HTH_GntR"/>
</dbReference>
<evidence type="ECO:0000256" key="2">
    <source>
        <dbReference type="ARBA" id="ARBA00023125"/>
    </source>
</evidence>
<evidence type="ECO:0000313" key="5">
    <source>
        <dbReference type="EMBL" id="MBY0099171.1"/>
    </source>
</evidence>
<dbReference type="SMART" id="SM00866">
    <property type="entry name" value="UTRA"/>
    <property type="match status" value="1"/>
</dbReference>
<feature type="domain" description="HTH gntR-type" evidence="4">
    <location>
        <begin position="1"/>
        <end position="69"/>
    </location>
</feature>
<dbReference type="PROSITE" id="PS50949">
    <property type="entry name" value="HTH_GNTR"/>
    <property type="match status" value="1"/>
</dbReference>
<comment type="caution">
    <text evidence="5">The sequence shown here is derived from an EMBL/GenBank/DDBJ whole genome shotgun (WGS) entry which is preliminary data.</text>
</comment>
<dbReference type="Proteomes" id="UP000769780">
    <property type="component" value="Unassembled WGS sequence"/>
</dbReference>
<dbReference type="PANTHER" id="PTHR44846">
    <property type="entry name" value="MANNOSYL-D-GLYCERATE TRANSPORT/METABOLISM SYSTEM REPRESSOR MNGR-RELATED"/>
    <property type="match status" value="1"/>
</dbReference>
<dbReference type="SUPFAM" id="SSF46785">
    <property type="entry name" value="Winged helix' DNA-binding domain"/>
    <property type="match status" value="1"/>
</dbReference>
<dbReference type="PRINTS" id="PR00035">
    <property type="entry name" value="HTHGNTR"/>
</dbReference>
<dbReference type="Pfam" id="PF00392">
    <property type="entry name" value="GntR"/>
    <property type="match status" value="1"/>
</dbReference>
<dbReference type="InterPro" id="IPR050679">
    <property type="entry name" value="Bact_HTH_transcr_reg"/>
</dbReference>
<dbReference type="InterPro" id="IPR036390">
    <property type="entry name" value="WH_DNA-bd_sf"/>
</dbReference>
<dbReference type="RefSeq" id="WP_221875389.1">
    <property type="nucleotide sequence ID" value="NZ_JACWFH010000033.1"/>
</dbReference>
<protein>
    <submittedName>
        <fullName evidence="5">GntR family transcriptional regulator</fullName>
    </submittedName>
</protein>
<dbReference type="SMART" id="SM00345">
    <property type="entry name" value="HTH_GNTR"/>
    <property type="match status" value="1"/>
</dbReference>
<dbReference type="InterPro" id="IPR036388">
    <property type="entry name" value="WH-like_DNA-bd_sf"/>
</dbReference>
<keyword evidence="3" id="KW-0804">Transcription</keyword>
<evidence type="ECO:0000256" key="3">
    <source>
        <dbReference type="ARBA" id="ARBA00023163"/>
    </source>
</evidence>
<keyword evidence="1" id="KW-0805">Transcription regulation</keyword>
<dbReference type="InterPro" id="IPR028978">
    <property type="entry name" value="Chorismate_lyase_/UTRA_dom_sf"/>
</dbReference>
<accession>A0ABS7KA70</accession>
<evidence type="ECO:0000259" key="4">
    <source>
        <dbReference type="PROSITE" id="PS50949"/>
    </source>
</evidence>
<dbReference type="EMBL" id="JACWFH010000033">
    <property type="protein sequence ID" value="MBY0099171.1"/>
    <property type="molecule type" value="Genomic_DNA"/>
</dbReference>
<dbReference type="CDD" id="cd07377">
    <property type="entry name" value="WHTH_GntR"/>
    <property type="match status" value="1"/>
</dbReference>
<dbReference type="Gene3D" id="1.10.10.10">
    <property type="entry name" value="Winged helix-like DNA-binding domain superfamily/Winged helix DNA-binding domain"/>
    <property type="match status" value="1"/>
</dbReference>
<dbReference type="Pfam" id="PF07702">
    <property type="entry name" value="UTRA"/>
    <property type="match status" value="1"/>
</dbReference>
<reference evidence="5 6" key="1">
    <citation type="submission" date="2020-07" db="EMBL/GenBank/DDBJ databases">
        <title>Fungal Genomes of the International Space Station.</title>
        <authorList>
            <person name="Seuylemezian A."/>
            <person name="Singh N.K."/>
            <person name="Wood J."/>
            <person name="Venkateswaran K."/>
        </authorList>
    </citation>
    <scope>NUCLEOTIDE SEQUENCE [LARGE SCALE GENOMIC DNA]</scope>
    <source>
        <strain evidence="5 6">PL-B2</strain>
    </source>
</reference>